<feature type="binding site" evidence="3">
    <location>
        <position position="342"/>
    </location>
    <ligand>
        <name>Zn(2+)</name>
        <dbReference type="ChEBI" id="CHEBI:29105"/>
    </ligand>
</feature>
<dbReference type="InterPro" id="IPR004881">
    <property type="entry name" value="Ribosome_biogen_GTPase_RsgA"/>
</dbReference>
<proteinExistence type="inferred from homology"/>
<evidence type="ECO:0000259" key="5">
    <source>
        <dbReference type="PROSITE" id="PS50936"/>
    </source>
</evidence>
<dbReference type="InterPro" id="IPR027417">
    <property type="entry name" value="P-loop_NTPase"/>
</dbReference>
<dbReference type="Pfam" id="PF03193">
    <property type="entry name" value="RsgA_GTPase"/>
    <property type="match status" value="1"/>
</dbReference>
<keyword evidence="3" id="KW-0694">RNA-binding</keyword>
<feature type="binding site" evidence="3">
    <location>
        <position position="340"/>
    </location>
    <ligand>
        <name>Zn(2+)</name>
        <dbReference type="ChEBI" id="CHEBI:29105"/>
    </ligand>
</feature>
<feature type="compositionally biased region" description="Basic and acidic residues" evidence="4">
    <location>
        <begin position="430"/>
        <end position="441"/>
    </location>
</feature>
<comment type="subcellular location">
    <subcellularLocation>
        <location evidence="3">Cytoplasm</location>
    </subcellularLocation>
</comment>
<feature type="region of interest" description="Disordered" evidence="4">
    <location>
        <begin position="1"/>
        <end position="63"/>
    </location>
</feature>
<dbReference type="Gene3D" id="3.40.50.300">
    <property type="entry name" value="P-loop containing nucleotide triphosphate hydrolases"/>
    <property type="match status" value="1"/>
</dbReference>
<name>A0A1M4EP81_9ACTN</name>
<evidence type="ECO:0000256" key="4">
    <source>
        <dbReference type="SAM" id="MobiDB-lite"/>
    </source>
</evidence>
<feature type="domain" description="CP-type G" evidence="6">
    <location>
        <begin position="159"/>
        <end position="312"/>
    </location>
</feature>
<protein>
    <recommendedName>
        <fullName evidence="3">Small ribosomal subunit biogenesis GTPase RsgA</fullName>
        <ecNumber evidence="3">3.6.1.-</ecNumber>
    </recommendedName>
</protein>
<dbReference type="GO" id="GO:0005737">
    <property type="term" value="C:cytoplasm"/>
    <property type="evidence" value="ECO:0007669"/>
    <property type="project" value="UniProtKB-SubCell"/>
</dbReference>
<keyword evidence="3" id="KW-0699">rRNA-binding</keyword>
<dbReference type="InterPro" id="IPR010914">
    <property type="entry name" value="RsgA_GTPase_dom"/>
</dbReference>
<feature type="binding site" evidence="3">
    <location>
        <begin position="208"/>
        <end position="211"/>
    </location>
    <ligand>
        <name>GTP</name>
        <dbReference type="ChEBI" id="CHEBI:37565"/>
    </ligand>
</feature>
<comment type="cofactor">
    <cofactor evidence="3">
        <name>Zn(2+)</name>
        <dbReference type="ChEBI" id="CHEBI:29105"/>
    </cofactor>
    <text evidence="3">Binds 1 zinc ion per subunit.</text>
</comment>
<dbReference type="CDD" id="cd01854">
    <property type="entry name" value="YjeQ_EngC"/>
    <property type="match status" value="1"/>
</dbReference>
<sequence>MEHDHQSKTTAGASTSTTINTVPSTEGKRAHGSGPLRKREYDEDDVRVRPGKGSRPRTRIRPAHEDAVEGFVVAVDRGRYTTLVEPERPKGSAQKRKPPQRRLVVAMKARELGRKGIVVGDRVALVGDVSGRPDTLARVVRVEPRTSMLRRSADDTDDTDGIERPVVANADQLVIVTALADPPPRPRMIDRILVAAFDAEIDTLLCLTKSDLAPPDELVALYEPLGVSHVVVHKGGSLDELREHLAGRISVLVGHSGVGKSTLVNALVPDANRAVSHVNAVTGRGRHTSTSAVALELPEGGWIIDTPGVRSFGLAHVSVETVLAAFPDLVEGTVECPKGCTHLGDDCALDAWVAAGKADPARLESLRRLLSSREGTSDDSTSSRREGTSDDSTGSGREGTSDDSTRSLREGNVEDRSGAHDEDATGDTPAPHRDPVQNDAS</sequence>
<comment type="similarity">
    <text evidence="3">Belongs to the TRAFAC class YlqF/YawG GTPase family. RsgA subfamily.</text>
</comment>
<evidence type="ECO:0000256" key="1">
    <source>
        <dbReference type="ARBA" id="ARBA00022741"/>
    </source>
</evidence>
<dbReference type="PANTHER" id="PTHR32120:SF11">
    <property type="entry name" value="SMALL RIBOSOMAL SUBUNIT BIOGENESIS GTPASE RSGA 1, MITOCHONDRIAL-RELATED"/>
    <property type="match status" value="1"/>
</dbReference>
<dbReference type="InterPro" id="IPR030378">
    <property type="entry name" value="G_CP_dom"/>
</dbReference>
<dbReference type="AlphaFoldDB" id="A0A1M4EP81"/>
<feature type="binding site" evidence="3">
    <location>
        <position position="336"/>
    </location>
    <ligand>
        <name>Zn(2+)</name>
        <dbReference type="ChEBI" id="CHEBI:29105"/>
    </ligand>
</feature>
<gene>
    <name evidence="3" type="primary">rsgA</name>
    <name evidence="7" type="ORF">BN4615_P10177</name>
</gene>
<dbReference type="EC" id="3.6.1.-" evidence="3"/>
<keyword evidence="2 3" id="KW-0342">GTP-binding</keyword>
<dbReference type="GO" id="GO:0005525">
    <property type="term" value="F:GTP binding"/>
    <property type="evidence" value="ECO:0007669"/>
    <property type="project" value="UniProtKB-UniRule"/>
</dbReference>
<keyword evidence="1 3" id="KW-0547">Nucleotide-binding</keyword>
<comment type="function">
    <text evidence="3">One of several proteins that assist in the late maturation steps of the functional core of the 30S ribosomal subunit. Helps release RbfA from mature subunits. May play a role in the assembly of ribosomal proteins into the subunit. Circularly permuted GTPase that catalyzes slow GTP hydrolysis, GTPase activity is stimulated by the 30S ribosomal subunit.</text>
</comment>
<organism evidence="7">
    <name type="scientific">Nonomuraea gerenzanensis</name>
    <dbReference type="NCBI Taxonomy" id="93944"/>
    <lineage>
        <taxon>Bacteria</taxon>
        <taxon>Bacillati</taxon>
        <taxon>Actinomycetota</taxon>
        <taxon>Actinomycetes</taxon>
        <taxon>Streptosporangiales</taxon>
        <taxon>Streptosporangiaceae</taxon>
        <taxon>Nonomuraea</taxon>
    </lineage>
</organism>
<evidence type="ECO:0000256" key="3">
    <source>
        <dbReference type="HAMAP-Rule" id="MF_01820"/>
    </source>
</evidence>
<feature type="compositionally biased region" description="Basic and acidic residues" evidence="4">
    <location>
        <begin position="399"/>
        <end position="423"/>
    </location>
</feature>
<keyword evidence="3" id="KW-0690">Ribosome biogenesis</keyword>
<dbReference type="GO" id="GO:0019843">
    <property type="term" value="F:rRNA binding"/>
    <property type="evidence" value="ECO:0007669"/>
    <property type="project" value="UniProtKB-KW"/>
</dbReference>
<dbReference type="NCBIfam" id="TIGR00157">
    <property type="entry name" value="ribosome small subunit-dependent GTPase A"/>
    <property type="match status" value="1"/>
</dbReference>
<evidence type="ECO:0000259" key="6">
    <source>
        <dbReference type="PROSITE" id="PS51721"/>
    </source>
</evidence>
<evidence type="ECO:0000313" key="7">
    <source>
        <dbReference type="EMBL" id="SBP00661.1"/>
    </source>
</evidence>
<keyword evidence="3" id="KW-0479">Metal-binding</keyword>
<dbReference type="PROSITE" id="PS51721">
    <property type="entry name" value="G_CP"/>
    <property type="match status" value="1"/>
</dbReference>
<evidence type="ECO:0000256" key="2">
    <source>
        <dbReference type="ARBA" id="ARBA00023134"/>
    </source>
</evidence>
<dbReference type="HAMAP" id="MF_01820">
    <property type="entry name" value="GTPase_RsgA"/>
    <property type="match status" value="1"/>
</dbReference>
<accession>A0A1M4EP81</accession>
<comment type="subunit">
    <text evidence="3">Monomer. Associates with 30S ribosomal subunit, binds 16S rRNA.</text>
</comment>
<reference evidence="7" key="1">
    <citation type="submission" date="2016-04" db="EMBL/GenBank/DDBJ databases">
        <authorList>
            <person name="Evans L.H."/>
            <person name="Alamgir A."/>
            <person name="Owens N."/>
            <person name="Weber N.D."/>
            <person name="Virtaneva K."/>
            <person name="Barbian K."/>
            <person name="Babar A."/>
            <person name="Rosenke K."/>
        </authorList>
    </citation>
    <scope>NUCLEOTIDE SEQUENCE</scope>
    <source>
        <strain evidence="7">Nono1</strain>
    </source>
</reference>
<dbReference type="GO" id="GO:0003924">
    <property type="term" value="F:GTPase activity"/>
    <property type="evidence" value="ECO:0007669"/>
    <property type="project" value="UniProtKB-UniRule"/>
</dbReference>
<feature type="region of interest" description="Disordered" evidence="4">
    <location>
        <begin position="369"/>
        <end position="441"/>
    </location>
</feature>
<keyword evidence="3" id="KW-0963">Cytoplasm</keyword>
<dbReference type="PROSITE" id="PS50936">
    <property type="entry name" value="ENGC_GTPASE"/>
    <property type="match status" value="1"/>
</dbReference>
<feature type="binding site" evidence="3">
    <location>
        <position position="347"/>
    </location>
    <ligand>
        <name>Zn(2+)</name>
        <dbReference type="ChEBI" id="CHEBI:29105"/>
    </ligand>
</feature>
<dbReference type="EMBL" id="LT559118">
    <property type="protein sequence ID" value="SBP00661.1"/>
    <property type="molecule type" value="Genomic_DNA"/>
</dbReference>
<dbReference type="GO" id="GO:0046872">
    <property type="term" value="F:metal ion binding"/>
    <property type="evidence" value="ECO:0007669"/>
    <property type="project" value="UniProtKB-KW"/>
</dbReference>
<feature type="compositionally biased region" description="Basic residues" evidence="4">
    <location>
        <begin position="49"/>
        <end position="61"/>
    </location>
</feature>
<feature type="compositionally biased region" description="Low complexity" evidence="4">
    <location>
        <begin position="9"/>
        <end position="18"/>
    </location>
</feature>
<keyword evidence="3" id="KW-0862">Zinc</keyword>
<keyword evidence="3" id="KW-0378">Hydrolase</keyword>
<dbReference type="GO" id="GO:0042274">
    <property type="term" value="P:ribosomal small subunit biogenesis"/>
    <property type="evidence" value="ECO:0007669"/>
    <property type="project" value="UniProtKB-UniRule"/>
</dbReference>
<feature type="binding site" evidence="3">
    <location>
        <begin position="254"/>
        <end position="262"/>
    </location>
    <ligand>
        <name>GTP</name>
        <dbReference type="ChEBI" id="CHEBI:37565"/>
    </ligand>
</feature>
<dbReference type="SUPFAM" id="SSF52540">
    <property type="entry name" value="P-loop containing nucleoside triphosphate hydrolases"/>
    <property type="match status" value="1"/>
</dbReference>
<dbReference type="PANTHER" id="PTHR32120">
    <property type="entry name" value="SMALL RIBOSOMAL SUBUNIT BIOGENESIS GTPASE RSGA"/>
    <property type="match status" value="1"/>
</dbReference>
<feature type="domain" description="EngC GTPase" evidence="5">
    <location>
        <begin position="168"/>
        <end position="310"/>
    </location>
</feature>